<dbReference type="InterPro" id="IPR001486">
    <property type="entry name" value="Hemoglobin_trunc"/>
</dbReference>
<dbReference type="RefSeq" id="WP_349241348.1">
    <property type="nucleotide sequence ID" value="NZ_JAVTTO010000002.1"/>
</dbReference>
<comment type="caution">
    <text evidence="5">The sequence shown here is derived from an EMBL/GenBank/DDBJ whole genome shotgun (WGS) entry which is preliminary data.</text>
</comment>
<dbReference type="Proteomes" id="UP001257277">
    <property type="component" value="Unassembled WGS sequence"/>
</dbReference>
<dbReference type="CDD" id="cd08916">
    <property type="entry name" value="TrHb3_P"/>
    <property type="match status" value="1"/>
</dbReference>
<gene>
    <name evidence="5" type="ORF">RQM59_06875</name>
</gene>
<keyword evidence="4" id="KW-0408">Iron</keyword>
<proteinExistence type="predicted"/>
<evidence type="ECO:0000313" key="5">
    <source>
        <dbReference type="EMBL" id="MDT7832097.1"/>
    </source>
</evidence>
<evidence type="ECO:0000256" key="2">
    <source>
        <dbReference type="ARBA" id="ARBA00022617"/>
    </source>
</evidence>
<evidence type="ECO:0000313" key="6">
    <source>
        <dbReference type="Proteomes" id="UP001257277"/>
    </source>
</evidence>
<name>A0ABU3LET6_9FLAO</name>
<evidence type="ECO:0000256" key="3">
    <source>
        <dbReference type="ARBA" id="ARBA00022723"/>
    </source>
</evidence>
<keyword evidence="1" id="KW-0813">Transport</keyword>
<keyword evidence="2" id="KW-0349">Heme</keyword>
<dbReference type="InterPro" id="IPR012292">
    <property type="entry name" value="Globin/Proto"/>
</dbReference>
<dbReference type="Pfam" id="PF01152">
    <property type="entry name" value="Bac_globin"/>
    <property type="match status" value="1"/>
</dbReference>
<keyword evidence="6" id="KW-1185">Reference proteome</keyword>
<keyword evidence="3" id="KW-0479">Metal-binding</keyword>
<dbReference type="InterPro" id="IPR009050">
    <property type="entry name" value="Globin-like_sf"/>
</dbReference>
<accession>A0ABU3LET6</accession>
<dbReference type="Gene3D" id="1.10.490.10">
    <property type="entry name" value="Globins"/>
    <property type="match status" value="1"/>
</dbReference>
<organism evidence="5 6">
    <name type="scientific">Asprobacillus argus</name>
    <dbReference type="NCBI Taxonomy" id="3076534"/>
    <lineage>
        <taxon>Bacteria</taxon>
        <taxon>Pseudomonadati</taxon>
        <taxon>Bacteroidota</taxon>
        <taxon>Flavobacteriia</taxon>
        <taxon>Flavobacteriales</taxon>
        <taxon>Flavobacteriaceae</taxon>
        <taxon>Asprobacillus</taxon>
    </lineage>
</organism>
<evidence type="ECO:0000256" key="4">
    <source>
        <dbReference type="ARBA" id="ARBA00023004"/>
    </source>
</evidence>
<dbReference type="SUPFAM" id="SSF46458">
    <property type="entry name" value="Globin-like"/>
    <property type="match status" value="1"/>
</dbReference>
<protein>
    <submittedName>
        <fullName evidence="5">Group III truncated hemoglobin</fullName>
    </submittedName>
</protein>
<sequence length="135" mass="16182">MNSRDINNRQDIYTLVSTFYDKVKKDELIGPIFLGTIPDEQWEGHLQKLTDFWQTNLFFIRKYKGNPMRVHKEVDQKFEHSIYQEHFDRWLSLWYTTVDDLFEGSKANDAKERARNIASLLLIKIFQSKPKPIDQ</sequence>
<reference evidence="5 6" key="1">
    <citation type="submission" date="2023-09" db="EMBL/GenBank/DDBJ databases">
        <title>Novel taxa isolated from Blanes Bay.</title>
        <authorList>
            <person name="Rey-Velasco X."/>
            <person name="Lucena T."/>
        </authorList>
    </citation>
    <scope>NUCLEOTIDE SEQUENCE [LARGE SCALE GENOMIC DNA]</scope>
    <source>
        <strain evidence="5 6">S356</strain>
    </source>
</reference>
<dbReference type="EMBL" id="JAVTTO010000002">
    <property type="protein sequence ID" value="MDT7832097.1"/>
    <property type="molecule type" value="Genomic_DNA"/>
</dbReference>
<evidence type="ECO:0000256" key="1">
    <source>
        <dbReference type="ARBA" id="ARBA00022448"/>
    </source>
</evidence>